<dbReference type="OrthoDB" id="9182204at2"/>
<accession>A0A7Z2GIL8</accession>
<name>A0A7Z2GIL8_9BURK</name>
<protein>
    <submittedName>
        <fullName evidence="1">Uncharacterized protein</fullName>
    </submittedName>
</protein>
<dbReference type="AlphaFoldDB" id="A0A7Z2GIL8"/>
<keyword evidence="2" id="KW-1185">Reference proteome</keyword>
<gene>
    <name evidence="1" type="ORF">FAZ98_10470</name>
</gene>
<evidence type="ECO:0000313" key="2">
    <source>
        <dbReference type="Proteomes" id="UP000433577"/>
    </source>
</evidence>
<dbReference type="RefSeq" id="WP_158951150.1">
    <property type="nucleotide sequence ID" value="NZ_CP046913.1"/>
</dbReference>
<evidence type="ECO:0000313" key="1">
    <source>
        <dbReference type="EMBL" id="QGZ62119.1"/>
    </source>
</evidence>
<sequence>MSTMIMWVGLAQQPVTLLNGVESVVQAAPYVARSSGTTINLFATTTHAPSENTAADIPPVLTKIEALRAEINDYAGLADGWDGEGSRAPSADAVVDAICLTMHLPAGIPVPRAMVSANGEVGLYWRSDRAYVDIAIEDGGTISIYARDKANGDQEQFWDELPASKVTTADLSNYLAILAA</sequence>
<proteinExistence type="predicted"/>
<dbReference type="KEGG" id="pacs:FAZ98_10470"/>
<dbReference type="Proteomes" id="UP000433577">
    <property type="component" value="Chromosome 1"/>
</dbReference>
<dbReference type="EMBL" id="CP046913">
    <property type="protein sequence ID" value="QGZ62119.1"/>
    <property type="molecule type" value="Genomic_DNA"/>
</dbReference>
<organism evidence="1 2">
    <name type="scientific">Paraburkholderia acidisoli</name>
    <dbReference type="NCBI Taxonomy" id="2571748"/>
    <lineage>
        <taxon>Bacteria</taxon>
        <taxon>Pseudomonadati</taxon>
        <taxon>Pseudomonadota</taxon>
        <taxon>Betaproteobacteria</taxon>
        <taxon>Burkholderiales</taxon>
        <taxon>Burkholderiaceae</taxon>
        <taxon>Paraburkholderia</taxon>
    </lineage>
</organism>
<reference evidence="1 2" key="1">
    <citation type="submission" date="2019-12" db="EMBL/GenBank/DDBJ databases">
        <title>Paraburkholderia acidiphila 7Q-K02 sp. nov and Paraburkholderia acidisoli DHF22 sp. nov., two strains isolated from forest soil.</title>
        <authorList>
            <person name="Gao Z."/>
            <person name="Qiu L."/>
        </authorList>
    </citation>
    <scope>NUCLEOTIDE SEQUENCE [LARGE SCALE GENOMIC DNA]</scope>
    <source>
        <strain evidence="1 2">DHF22</strain>
    </source>
</reference>